<accession>A0ABW5Z2V8</accession>
<reference evidence="3" key="1">
    <citation type="journal article" date="2019" name="Int. J. Syst. Evol. Microbiol.">
        <title>The Global Catalogue of Microorganisms (GCM) 10K type strain sequencing project: providing services to taxonomists for standard genome sequencing and annotation.</title>
        <authorList>
            <consortium name="The Broad Institute Genomics Platform"/>
            <consortium name="The Broad Institute Genome Sequencing Center for Infectious Disease"/>
            <person name="Wu L."/>
            <person name="Ma J."/>
        </authorList>
    </citation>
    <scope>NUCLEOTIDE SEQUENCE [LARGE SCALE GENOMIC DNA]</scope>
    <source>
        <strain evidence="3">KCTC 52644</strain>
    </source>
</reference>
<evidence type="ECO:0000256" key="1">
    <source>
        <dbReference type="SAM" id="SignalP"/>
    </source>
</evidence>
<keyword evidence="1" id="KW-0732">Signal</keyword>
<feature type="chain" id="PRO_5045262123" evidence="1">
    <location>
        <begin position="22"/>
        <end position="418"/>
    </location>
</feature>
<proteinExistence type="predicted"/>
<name>A0ABW5Z2V8_9FLAO</name>
<comment type="caution">
    <text evidence="2">The sequence shown here is derived from an EMBL/GenBank/DDBJ whole genome shotgun (WGS) entry which is preliminary data.</text>
</comment>
<sequence>MNKVAVSIVALLLCTVTFSQKAETEKKKVVMTFPKSDFFKNIKTYNIVIQGDDSWNKKLADEKTNTFENNVIKNKIEDYTRKDEENPDIKVLIGMHGSSHKSGANNTKSLEGDLRYLVLGKNNEIIYEYGKPSVMHNSNLDGNFVKSISTDLNDLAYRYLSSNNILLESKEIRIEYGVFEKVNDFSELLDYNSKTTEFLSKMDAQTLDNNYLDELEKFYTGFIGKEYKKLKAKDYNKVIYLNLTNVAMFRGDLEKAEEYLEVAKKNASMFNLWPDEMKRNIDGLVTLKKNDFPVRVQNLAYDSAYFIYVNGTLIQNDKKYSGKIKVHRFQNFQEGNILTTEDPANPKLSIEKENGEISSLFVKVDTTIKTESGLELKFLKYKGNFLLVQSTSEGCYKQYESTSDLVYCDKNGVIEIKN</sequence>
<dbReference type="EMBL" id="JBHUOL010000001">
    <property type="protein sequence ID" value="MFD2907154.1"/>
    <property type="molecule type" value="Genomic_DNA"/>
</dbReference>
<dbReference type="RefSeq" id="WP_379802927.1">
    <property type="nucleotide sequence ID" value="NZ_JBHUOL010000001.1"/>
</dbReference>
<evidence type="ECO:0000313" key="2">
    <source>
        <dbReference type="EMBL" id="MFD2907154.1"/>
    </source>
</evidence>
<feature type="signal peptide" evidence="1">
    <location>
        <begin position="1"/>
        <end position="21"/>
    </location>
</feature>
<protein>
    <submittedName>
        <fullName evidence="2">Uncharacterized protein</fullName>
    </submittedName>
</protein>
<dbReference type="Proteomes" id="UP001597549">
    <property type="component" value="Unassembled WGS sequence"/>
</dbReference>
<organism evidence="2 3">
    <name type="scientific">Flavobacterium ardleyense</name>
    <dbReference type="NCBI Taxonomy" id="2038737"/>
    <lineage>
        <taxon>Bacteria</taxon>
        <taxon>Pseudomonadati</taxon>
        <taxon>Bacteroidota</taxon>
        <taxon>Flavobacteriia</taxon>
        <taxon>Flavobacteriales</taxon>
        <taxon>Flavobacteriaceae</taxon>
        <taxon>Flavobacterium</taxon>
    </lineage>
</organism>
<gene>
    <name evidence="2" type="ORF">ACFSX9_00255</name>
</gene>
<evidence type="ECO:0000313" key="3">
    <source>
        <dbReference type="Proteomes" id="UP001597549"/>
    </source>
</evidence>
<keyword evidence="3" id="KW-1185">Reference proteome</keyword>